<dbReference type="EMBL" id="QNVI01000034">
    <property type="protein sequence ID" value="TDA39150.1"/>
    <property type="molecule type" value="Genomic_DNA"/>
</dbReference>
<feature type="transmembrane region" description="Helical" evidence="8">
    <location>
        <begin position="313"/>
        <end position="330"/>
    </location>
</feature>
<feature type="transmembrane region" description="Helical" evidence="8">
    <location>
        <begin position="149"/>
        <end position="174"/>
    </location>
</feature>
<evidence type="ECO:0000313" key="9">
    <source>
        <dbReference type="EMBL" id="RZN56907.1"/>
    </source>
</evidence>
<sequence length="338" mass="37150">MLRLAKQRKVRLLFFSFFLFILLFISFLFSLMIGSFPLSPMEVFENLINPEKNKTISTIIFNYRLPRALFTMITGFSLGVSGGVIQSLTRNPLADPYITGMSSGAALGAAIAFLLPNISIYFIPFFAFIGGISSILLTIFLAKKAKAGPIGFILAGIAIGTLASAILIFIITLAQEKAHGIIYWIYGSFSTSKWSDIIVTFPIVLFCSIFLFINARDLNILLLGEEHASQLGINARRLWILMLLISSLCVSSCVAFSGIIGFIGLIAPHMIRLMISSDNRFVLPLGGLTGAFLLLVSDNIVKSYINPFGEMPISTITSMIGVPFFIYLLMKKGGKYEM</sequence>
<gene>
    <name evidence="10" type="ORF">DSO09_02715</name>
    <name evidence="9" type="ORF">EF809_01845</name>
</gene>
<organism evidence="10 12">
    <name type="scientific">Thermoproteota archaeon</name>
    <dbReference type="NCBI Taxonomy" id="2056631"/>
    <lineage>
        <taxon>Archaea</taxon>
        <taxon>Thermoproteota</taxon>
    </lineage>
</organism>
<evidence type="ECO:0000256" key="3">
    <source>
        <dbReference type="ARBA" id="ARBA00022448"/>
    </source>
</evidence>
<dbReference type="FunFam" id="1.10.3470.10:FF:000001">
    <property type="entry name" value="Vitamin B12 ABC transporter permease BtuC"/>
    <property type="match status" value="1"/>
</dbReference>
<dbReference type="SUPFAM" id="SSF81345">
    <property type="entry name" value="ABC transporter involved in vitamin B12 uptake, BtuC"/>
    <property type="match status" value="1"/>
</dbReference>
<dbReference type="GO" id="GO:0005886">
    <property type="term" value="C:plasma membrane"/>
    <property type="evidence" value="ECO:0007669"/>
    <property type="project" value="UniProtKB-SubCell"/>
</dbReference>
<dbReference type="InterPro" id="IPR000522">
    <property type="entry name" value="ABC_transptr_permease_BtuC"/>
</dbReference>
<comment type="subcellular location">
    <subcellularLocation>
        <location evidence="1">Cell membrane</location>
        <topology evidence="1">Multi-pass membrane protein</topology>
    </subcellularLocation>
</comment>
<evidence type="ECO:0000256" key="6">
    <source>
        <dbReference type="ARBA" id="ARBA00022989"/>
    </source>
</evidence>
<feature type="transmembrane region" description="Helical" evidence="8">
    <location>
        <begin position="12"/>
        <end position="33"/>
    </location>
</feature>
<keyword evidence="3" id="KW-0813">Transport</keyword>
<dbReference type="CDD" id="cd06550">
    <property type="entry name" value="TM_ABC_iron-siderophores_like"/>
    <property type="match status" value="1"/>
</dbReference>
<evidence type="ECO:0000256" key="8">
    <source>
        <dbReference type="SAM" id="Phobius"/>
    </source>
</evidence>
<dbReference type="InterPro" id="IPR037294">
    <property type="entry name" value="ABC_BtuC-like"/>
</dbReference>
<feature type="transmembrane region" description="Helical" evidence="8">
    <location>
        <begin position="194"/>
        <end position="213"/>
    </location>
</feature>
<feature type="transmembrane region" description="Helical" evidence="8">
    <location>
        <begin position="281"/>
        <end position="301"/>
    </location>
</feature>
<keyword evidence="4" id="KW-1003">Cell membrane</keyword>
<dbReference type="EMBL" id="RXIH01000015">
    <property type="protein sequence ID" value="RZN56907.1"/>
    <property type="molecule type" value="Genomic_DNA"/>
</dbReference>
<feature type="transmembrane region" description="Helical" evidence="8">
    <location>
        <begin position="68"/>
        <end position="85"/>
    </location>
</feature>
<dbReference type="GO" id="GO:0022857">
    <property type="term" value="F:transmembrane transporter activity"/>
    <property type="evidence" value="ECO:0007669"/>
    <property type="project" value="InterPro"/>
</dbReference>
<evidence type="ECO:0000256" key="4">
    <source>
        <dbReference type="ARBA" id="ARBA00022475"/>
    </source>
</evidence>
<reference evidence="9 11" key="2">
    <citation type="journal article" date="2019" name="Nat. Microbiol.">
        <title>Wide diversity of methane and short-chain alkane metabolisms in uncultured archaea.</title>
        <authorList>
            <person name="Borrel G."/>
            <person name="Adam P.S."/>
            <person name="McKay L.J."/>
            <person name="Chen L.X."/>
            <person name="Sierra-Garcia I.N."/>
            <person name="Sieber C.M."/>
            <person name="Letourneur Q."/>
            <person name="Ghozlane A."/>
            <person name="Andersen G.L."/>
            <person name="Li W.J."/>
            <person name="Hallam S.J."/>
            <person name="Muyzer G."/>
            <person name="de Oliveira V.M."/>
            <person name="Inskeep W.P."/>
            <person name="Banfield J.F."/>
            <person name="Gribaldo S."/>
        </authorList>
    </citation>
    <scope>NUCLEOTIDE SEQUENCE [LARGE SCALE GENOMIC DNA]</scope>
    <source>
        <strain evidence="9">Verst-YHS</strain>
    </source>
</reference>
<accession>A0A523BFA3</accession>
<feature type="transmembrane region" description="Helical" evidence="8">
    <location>
        <begin position="121"/>
        <end position="142"/>
    </location>
</feature>
<comment type="similarity">
    <text evidence="2">Belongs to the binding-protein-dependent transport system permease family. FecCD subfamily.</text>
</comment>
<dbReference type="Proteomes" id="UP000316080">
    <property type="component" value="Unassembled WGS sequence"/>
</dbReference>
<dbReference type="Pfam" id="PF01032">
    <property type="entry name" value="FecCD"/>
    <property type="match status" value="1"/>
</dbReference>
<evidence type="ECO:0000256" key="1">
    <source>
        <dbReference type="ARBA" id="ARBA00004651"/>
    </source>
</evidence>
<dbReference type="PANTHER" id="PTHR30472">
    <property type="entry name" value="FERRIC ENTEROBACTIN TRANSPORT SYSTEM PERMEASE PROTEIN"/>
    <property type="match status" value="1"/>
</dbReference>
<dbReference type="AlphaFoldDB" id="A0A523BFA3"/>
<keyword evidence="6 8" id="KW-1133">Transmembrane helix</keyword>
<evidence type="ECO:0000313" key="10">
    <source>
        <dbReference type="EMBL" id="TDA39150.1"/>
    </source>
</evidence>
<dbReference type="Proteomes" id="UP000317265">
    <property type="component" value="Unassembled WGS sequence"/>
</dbReference>
<feature type="transmembrane region" description="Helical" evidence="8">
    <location>
        <begin position="97"/>
        <end position="115"/>
    </location>
</feature>
<keyword evidence="5 8" id="KW-0812">Transmembrane</keyword>
<comment type="caution">
    <text evidence="10">The sequence shown here is derived from an EMBL/GenBank/DDBJ whole genome shotgun (WGS) entry which is preliminary data.</text>
</comment>
<evidence type="ECO:0000313" key="12">
    <source>
        <dbReference type="Proteomes" id="UP000317265"/>
    </source>
</evidence>
<reference evidence="10 12" key="1">
    <citation type="journal article" date="2019" name="Nat. Microbiol.">
        <title>Expanding anaerobic alkane metabolism in the domain of Archaea.</title>
        <authorList>
            <person name="Wang Y."/>
            <person name="Wegener G."/>
            <person name="Hou J."/>
            <person name="Wang F."/>
            <person name="Xiao X."/>
        </authorList>
    </citation>
    <scope>NUCLEOTIDE SEQUENCE [LARGE SCALE GENOMIC DNA]</scope>
    <source>
        <strain evidence="10">WYZ-LMO11</strain>
    </source>
</reference>
<evidence type="ECO:0000313" key="11">
    <source>
        <dbReference type="Proteomes" id="UP000316080"/>
    </source>
</evidence>
<proteinExistence type="inferred from homology"/>
<dbReference type="PANTHER" id="PTHR30472:SF25">
    <property type="entry name" value="ABC TRANSPORTER PERMEASE PROTEIN MJ0876-RELATED"/>
    <property type="match status" value="1"/>
</dbReference>
<feature type="transmembrane region" description="Helical" evidence="8">
    <location>
        <begin position="238"/>
        <end position="266"/>
    </location>
</feature>
<evidence type="ECO:0000256" key="2">
    <source>
        <dbReference type="ARBA" id="ARBA00007935"/>
    </source>
</evidence>
<protein>
    <submittedName>
        <fullName evidence="10">Iron ABC transporter permease</fullName>
    </submittedName>
</protein>
<evidence type="ECO:0000256" key="5">
    <source>
        <dbReference type="ARBA" id="ARBA00022692"/>
    </source>
</evidence>
<evidence type="ECO:0000256" key="7">
    <source>
        <dbReference type="ARBA" id="ARBA00023136"/>
    </source>
</evidence>
<name>A0A523BFA3_9CREN</name>
<dbReference type="Gene3D" id="1.10.3470.10">
    <property type="entry name" value="ABC transporter involved in vitamin B12 uptake, BtuC"/>
    <property type="match status" value="1"/>
</dbReference>
<keyword evidence="7 8" id="KW-0472">Membrane</keyword>